<evidence type="ECO:0000256" key="2">
    <source>
        <dbReference type="ARBA" id="ARBA00022737"/>
    </source>
</evidence>
<dbReference type="InterPro" id="IPR017930">
    <property type="entry name" value="Myb_dom"/>
</dbReference>
<accession>A0AAX6F3R1</accession>
<sequence>MIITLHATIGSRWSAIAHHLPGRTDNDIKNYWNTKLSKKLVQMGIDPITHHPISQVRESIANIQKAQQFQYHHCSTSSTSTTPHAGVGCLNRNLKNMFLSNKSATTSLGQPFGITAAAAPASSSNEGASSSSSTAATSAAAHRVDGQEQDLDWTDFIAEDVLVPDDLSSTVVGASAAGESAPAAGHEFAAAAATGFGAPCSTDSSAAFIDAILDQQKEMMSDFPQFLDDSYY</sequence>
<dbReference type="InterPro" id="IPR015495">
    <property type="entry name" value="Myb_TF_plants"/>
</dbReference>
<evidence type="ECO:0000256" key="1">
    <source>
        <dbReference type="ARBA" id="ARBA00004123"/>
    </source>
</evidence>
<dbReference type="Pfam" id="PF00249">
    <property type="entry name" value="Myb_DNA-binding"/>
    <property type="match status" value="1"/>
</dbReference>
<dbReference type="PROSITE" id="PS50090">
    <property type="entry name" value="MYB_LIKE"/>
    <property type="match status" value="1"/>
</dbReference>
<feature type="domain" description="HTH myb-type" evidence="9">
    <location>
        <begin position="1"/>
        <end position="40"/>
    </location>
</feature>
<gene>
    <name evidence="10" type="ORF">M6B38_104715</name>
</gene>
<evidence type="ECO:0000256" key="7">
    <source>
        <dbReference type="SAM" id="MobiDB-lite"/>
    </source>
</evidence>
<evidence type="ECO:0000259" key="8">
    <source>
        <dbReference type="PROSITE" id="PS50090"/>
    </source>
</evidence>
<protein>
    <submittedName>
        <fullName evidence="10">Transcription factor MYB35</fullName>
    </submittedName>
</protein>
<reference evidence="10" key="2">
    <citation type="submission" date="2023-04" db="EMBL/GenBank/DDBJ databases">
        <authorList>
            <person name="Bruccoleri R.E."/>
            <person name="Oakeley E.J."/>
            <person name="Faust A.-M."/>
            <person name="Dessus-Babus S."/>
            <person name="Altorfer M."/>
            <person name="Burckhardt D."/>
            <person name="Oertli M."/>
            <person name="Naumann U."/>
            <person name="Petersen F."/>
            <person name="Wong J."/>
        </authorList>
    </citation>
    <scope>NUCLEOTIDE SEQUENCE</scope>
    <source>
        <strain evidence="10">GSM-AAB239-AS_SAM_17_03QT</strain>
        <tissue evidence="10">Leaf</tissue>
    </source>
</reference>
<proteinExistence type="predicted"/>
<dbReference type="SUPFAM" id="SSF46689">
    <property type="entry name" value="Homeodomain-like"/>
    <property type="match status" value="1"/>
</dbReference>
<dbReference type="PANTHER" id="PTHR47994">
    <property type="entry name" value="F14D16.11-RELATED"/>
    <property type="match status" value="1"/>
</dbReference>
<comment type="caution">
    <text evidence="10">The sequence shown here is derived from an EMBL/GenBank/DDBJ whole genome shotgun (WGS) entry which is preliminary data.</text>
</comment>
<dbReference type="AlphaFoldDB" id="A0AAX6F3R1"/>
<dbReference type="InterPro" id="IPR001005">
    <property type="entry name" value="SANT/Myb"/>
</dbReference>
<evidence type="ECO:0000256" key="5">
    <source>
        <dbReference type="ARBA" id="ARBA00023163"/>
    </source>
</evidence>
<dbReference type="SMART" id="SM00717">
    <property type="entry name" value="SANT"/>
    <property type="match status" value="1"/>
</dbReference>
<name>A0AAX6F3R1_IRIPA</name>
<keyword evidence="3" id="KW-0805">Transcription regulation</keyword>
<keyword evidence="5" id="KW-0804">Transcription</keyword>
<reference evidence="10" key="1">
    <citation type="journal article" date="2023" name="GigaByte">
        <title>Genome assembly of the bearded iris, Iris pallida Lam.</title>
        <authorList>
            <person name="Bruccoleri R.E."/>
            <person name="Oakeley E.J."/>
            <person name="Faust A.M.E."/>
            <person name="Altorfer M."/>
            <person name="Dessus-Babus S."/>
            <person name="Burckhardt D."/>
            <person name="Oertli M."/>
            <person name="Naumann U."/>
            <person name="Petersen F."/>
            <person name="Wong J."/>
        </authorList>
    </citation>
    <scope>NUCLEOTIDE SEQUENCE</scope>
    <source>
        <strain evidence="10">GSM-AAB239-AS_SAM_17_03QT</strain>
    </source>
</reference>
<feature type="region of interest" description="Disordered" evidence="7">
    <location>
        <begin position="121"/>
        <end position="143"/>
    </location>
</feature>
<evidence type="ECO:0000259" key="9">
    <source>
        <dbReference type="PROSITE" id="PS51294"/>
    </source>
</evidence>
<feature type="domain" description="Myb-like" evidence="8">
    <location>
        <begin position="1"/>
        <end position="36"/>
    </location>
</feature>
<feature type="compositionally biased region" description="Low complexity" evidence="7">
    <location>
        <begin position="121"/>
        <end position="141"/>
    </location>
</feature>
<comment type="subcellular location">
    <subcellularLocation>
        <location evidence="1">Nucleus</location>
    </subcellularLocation>
</comment>
<dbReference type="GO" id="GO:0005634">
    <property type="term" value="C:nucleus"/>
    <property type="evidence" value="ECO:0007669"/>
    <property type="project" value="UniProtKB-SubCell"/>
</dbReference>
<keyword evidence="11" id="KW-1185">Reference proteome</keyword>
<dbReference type="EMBL" id="JANAVB010032220">
    <property type="protein sequence ID" value="KAJ6810798.1"/>
    <property type="molecule type" value="Genomic_DNA"/>
</dbReference>
<dbReference type="PROSITE" id="PS51294">
    <property type="entry name" value="HTH_MYB"/>
    <property type="match status" value="1"/>
</dbReference>
<dbReference type="PANTHER" id="PTHR47994:SF5">
    <property type="entry name" value="F14D16.11-RELATED"/>
    <property type="match status" value="1"/>
</dbReference>
<dbReference type="InterPro" id="IPR009057">
    <property type="entry name" value="Homeodomain-like_sf"/>
</dbReference>
<dbReference type="FunFam" id="1.10.10.60:FF:000394">
    <property type="entry name" value="MYB transcription factor"/>
    <property type="match status" value="1"/>
</dbReference>
<keyword evidence="4" id="KW-0238">DNA-binding</keyword>
<dbReference type="Gene3D" id="1.10.10.60">
    <property type="entry name" value="Homeodomain-like"/>
    <property type="match status" value="1"/>
</dbReference>
<dbReference type="Proteomes" id="UP001140949">
    <property type="component" value="Unassembled WGS sequence"/>
</dbReference>
<evidence type="ECO:0000256" key="4">
    <source>
        <dbReference type="ARBA" id="ARBA00023125"/>
    </source>
</evidence>
<keyword evidence="2" id="KW-0677">Repeat</keyword>
<evidence type="ECO:0000313" key="11">
    <source>
        <dbReference type="Proteomes" id="UP001140949"/>
    </source>
</evidence>
<evidence type="ECO:0000256" key="3">
    <source>
        <dbReference type="ARBA" id="ARBA00023015"/>
    </source>
</evidence>
<dbReference type="GO" id="GO:0000976">
    <property type="term" value="F:transcription cis-regulatory region binding"/>
    <property type="evidence" value="ECO:0007669"/>
    <property type="project" value="UniProtKB-ARBA"/>
</dbReference>
<keyword evidence="6" id="KW-0539">Nucleus</keyword>
<organism evidence="10 11">
    <name type="scientific">Iris pallida</name>
    <name type="common">Sweet iris</name>
    <dbReference type="NCBI Taxonomy" id="29817"/>
    <lineage>
        <taxon>Eukaryota</taxon>
        <taxon>Viridiplantae</taxon>
        <taxon>Streptophyta</taxon>
        <taxon>Embryophyta</taxon>
        <taxon>Tracheophyta</taxon>
        <taxon>Spermatophyta</taxon>
        <taxon>Magnoliopsida</taxon>
        <taxon>Liliopsida</taxon>
        <taxon>Asparagales</taxon>
        <taxon>Iridaceae</taxon>
        <taxon>Iridoideae</taxon>
        <taxon>Irideae</taxon>
        <taxon>Iris</taxon>
    </lineage>
</organism>
<dbReference type="CDD" id="cd00167">
    <property type="entry name" value="SANT"/>
    <property type="match status" value="1"/>
</dbReference>
<evidence type="ECO:0000313" key="10">
    <source>
        <dbReference type="EMBL" id="KAJ6810798.1"/>
    </source>
</evidence>
<evidence type="ECO:0000256" key="6">
    <source>
        <dbReference type="ARBA" id="ARBA00023242"/>
    </source>
</evidence>